<dbReference type="InterPro" id="IPR050482">
    <property type="entry name" value="Sensor_HK_TwoCompSys"/>
</dbReference>
<dbReference type="CDD" id="cd16917">
    <property type="entry name" value="HATPase_UhpB-NarQ-NarX-like"/>
    <property type="match status" value="1"/>
</dbReference>
<feature type="transmembrane region" description="Helical" evidence="9">
    <location>
        <begin position="12"/>
        <end position="35"/>
    </location>
</feature>
<evidence type="ECO:0000256" key="9">
    <source>
        <dbReference type="SAM" id="Phobius"/>
    </source>
</evidence>
<evidence type="ECO:0000313" key="12">
    <source>
        <dbReference type="Proteomes" id="UP000219688"/>
    </source>
</evidence>
<dbReference type="InterPro" id="IPR029016">
    <property type="entry name" value="GAF-like_dom_sf"/>
</dbReference>
<dbReference type="Pfam" id="PF01590">
    <property type="entry name" value="GAF"/>
    <property type="match status" value="1"/>
</dbReference>
<gene>
    <name evidence="11" type="ORF">SAMN05421879_102117</name>
</gene>
<evidence type="ECO:0000256" key="6">
    <source>
        <dbReference type="ARBA" id="ARBA00022989"/>
    </source>
</evidence>
<protein>
    <submittedName>
        <fullName evidence="11">GAF domain-containing protein</fullName>
    </submittedName>
</protein>
<dbReference type="PANTHER" id="PTHR24421:SF37">
    <property type="entry name" value="SENSOR HISTIDINE KINASE NARS"/>
    <property type="match status" value="1"/>
</dbReference>
<proteinExistence type="predicted"/>
<dbReference type="SUPFAM" id="SSF55781">
    <property type="entry name" value="GAF domain-like"/>
    <property type="match status" value="1"/>
</dbReference>
<evidence type="ECO:0000256" key="2">
    <source>
        <dbReference type="ARBA" id="ARBA00022475"/>
    </source>
</evidence>
<evidence type="ECO:0000256" key="5">
    <source>
        <dbReference type="ARBA" id="ARBA00022777"/>
    </source>
</evidence>
<dbReference type="GO" id="GO:0046983">
    <property type="term" value="F:protein dimerization activity"/>
    <property type="evidence" value="ECO:0007669"/>
    <property type="project" value="InterPro"/>
</dbReference>
<dbReference type="InterPro" id="IPR003018">
    <property type="entry name" value="GAF"/>
</dbReference>
<feature type="transmembrane region" description="Helical" evidence="9">
    <location>
        <begin position="135"/>
        <end position="153"/>
    </location>
</feature>
<keyword evidence="5" id="KW-0418">Kinase</keyword>
<dbReference type="InterPro" id="IPR003594">
    <property type="entry name" value="HATPase_dom"/>
</dbReference>
<dbReference type="RefSeq" id="WP_097187171.1">
    <property type="nucleotide sequence ID" value="NZ_OBQK01000002.1"/>
</dbReference>
<dbReference type="InterPro" id="IPR011712">
    <property type="entry name" value="Sig_transdc_His_kin_sub3_dim/P"/>
</dbReference>
<keyword evidence="3" id="KW-0808">Transferase</keyword>
<dbReference type="GO" id="GO:0000155">
    <property type="term" value="F:phosphorelay sensor kinase activity"/>
    <property type="evidence" value="ECO:0007669"/>
    <property type="project" value="InterPro"/>
</dbReference>
<evidence type="ECO:0000256" key="4">
    <source>
        <dbReference type="ARBA" id="ARBA00022692"/>
    </source>
</evidence>
<dbReference type="InterPro" id="IPR036890">
    <property type="entry name" value="HATPase_C_sf"/>
</dbReference>
<dbReference type="PANTHER" id="PTHR24421">
    <property type="entry name" value="NITRATE/NITRITE SENSOR PROTEIN NARX-RELATED"/>
    <property type="match status" value="1"/>
</dbReference>
<dbReference type="Gene3D" id="3.30.565.10">
    <property type="entry name" value="Histidine kinase-like ATPase, C-terminal domain"/>
    <property type="match status" value="1"/>
</dbReference>
<evidence type="ECO:0000256" key="7">
    <source>
        <dbReference type="ARBA" id="ARBA00023012"/>
    </source>
</evidence>
<dbReference type="Gene3D" id="1.20.5.1930">
    <property type="match status" value="1"/>
</dbReference>
<feature type="transmembrane region" description="Helical" evidence="9">
    <location>
        <begin position="66"/>
        <end position="86"/>
    </location>
</feature>
<keyword evidence="8 9" id="KW-0472">Membrane</keyword>
<feature type="transmembrane region" description="Helical" evidence="9">
    <location>
        <begin position="98"/>
        <end position="123"/>
    </location>
</feature>
<evidence type="ECO:0000256" key="8">
    <source>
        <dbReference type="ARBA" id="ARBA00023136"/>
    </source>
</evidence>
<dbReference type="EMBL" id="OBQK01000002">
    <property type="protein sequence ID" value="SOC53759.1"/>
    <property type="molecule type" value="Genomic_DNA"/>
</dbReference>
<evidence type="ECO:0000259" key="10">
    <source>
        <dbReference type="SMART" id="SM00387"/>
    </source>
</evidence>
<feature type="transmembrane region" description="Helical" evidence="9">
    <location>
        <begin position="278"/>
        <end position="303"/>
    </location>
</feature>
<feature type="transmembrane region" description="Helical" evidence="9">
    <location>
        <begin position="183"/>
        <end position="202"/>
    </location>
</feature>
<keyword evidence="4 9" id="KW-0812">Transmembrane</keyword>
<organism evidence="11 12">
    <name type="scientific">Ornithinimicrobium cerasi</name>
    <dbReference type="NCBI Taxonomy" id="2248773"/>
    <lineage>
        <taxon>Bacteria</taxon>
        <taxon>Bacillati</taxon>
        <taxon>Actinomycetota</taxon>
        <taxon>Actinomycetes</taxon>
        <taxon>Micrococcales</taxon>
        <taxon>Ornithinimicrobiaceae</taxon>
        <taxon>Ornithinimicrobium</taxon>
    </lineage>
</organism>
<keyword evidence="7" id="KW-0902">Two-component regulatory system</keyword>
<feature type="domain" description="Histidine kinase/HSP90-like ATPase" evidence="10">
    <location>
        <begin position="568"/>
        <end position="658"/>
    </location>
</feature>
<feature type="transmembrane region" description="Helical" evidence="9">
    <location>
        <begin position="41"/>
        <end position="59"/>
    </location>
</feature>
<dbReference type="SMART" id="SM00387">
    <property type="entry name" value="HATPase_c"/>
    <property type="match status" value="1"/>
</dbReference>
<dbReference type="Gene3D" id="3.30.450.40">
    <property type="match status" value="1"/>
</dbReference>
<evidence type="ECO:0000313" key="11">
    <source>
        <dbReference type="EMBL" id="SOC53759.1"/>
    </source>
</evidence>
<reference evidence="12" key="1">
    <citation type="submission" date="2017-08" db="EMBL/GenBank/DDBJ databases">
        <authorList>
            <person name="Varghese N."/>
            <person name="Submissions S."/>
        </authorList>
    </citation>
    <scope>NUCLEOTIDE SEQUENCE [LARGE SCALE GENOMIC DNA]</scope>
    <source>
        <strain evidence="12">USBA17B2</strain>
    </source>
</reference>
<accession>A0A285VI63</accession>
<dbReference type="GO" id="GO:0005886">
    <property type="term" value="C:plasma membrane"/>
    <property type="evidence" value="ECO:0007669"/>
    <property type="project" value="UniProtKB-SubCell"/>
</dbReference>
<name>A0A285VI63_9MICO</name>
<dbReference type="Pfam" id="PF07730">
    <property type="entry name" value="HisKA_3"/>
    <property type="match status" value="1"/>
</dbReference>
<keyword evidence="2" id="KW-1003">Cell membrane</keyword>
<dbReference type="AlphaFoldDB" id="A0A285VI63"/>
<keyword evidence="12" id="KW-1185">Reference proteome</keyword>
<keyword evidence="6 9" id="KW-1133">Transmembrane helix</keyword>
<evidence type="ECO:0000256" key="1">
    <source>
        <dbReference type="ARBA" id="ARBA00004651"/>
    </source>
</evidence>
<dbReference type="Proteomes" id="UP000219688">
    <property type="component" value="Unassembled WGS sequence"/>
</dbReference>
<feature type="transmembrane region" description="Helical" evidence="9">
    <location>
        <begin position="214"/>
        <end position="235"/>
    </location>
</feature>
<comment type="subcellular location">
    <subcellularLocation>
        <location evidence="1">Cell membrane</location>
        <topology evidence="1">Multi-pass membrane protein</topology>
    </subcellularLocation>
</comment>
<dbReference type="SUPFAM" id="SSF55874">
    <property type="entry name" value="ATPase domain of HSP90 chaperone/DNA topoisomerase II/histidine kinase"/>
    <property type="match status" value="1"/>
</dbReference>
<dbReference type="Pfam" id="PF02518">
    <property type="entry name" value="HATPase_c"/>
    <property type="match status" value="1"/>
</dbReference>
<evidence type="ECO:0000256" key="3">
    <source>
        <dbReference type="ARBA" id="ARBA00022679"/>
    </source>
</evidence>
<sequence length="661" mass="69313">MTGSLLRASGVALAGATAALLLAVVVVGSSVGMPLPAPEQVVWFAGYLVFPVVGVVLVWHRPRMALGWVYLAVGPCVVLGGGLSAVAEQADATGRTALAAWALLLSNVGFGTAFTLAVLALLLFPVATPRRWRGALLLATGTGYAAMLTGYSVQSQPISEELPLLSPLAVAAWGPWPRLVGDAASLGLVGVAVAALVLLVSAWRRSRGEDRARLAWLGFGAVVTLLALGVGAAVVPQTRDWVGGAFETFAVVALPLATAVGVLRAGLFDITAVLDRTIVYAVLTGIVLATYFGSLIVVTGVLGTDAGRAASLLASAVVAVFLAPVKAWLDRLVERWLYGERAQPYRVLADLAARLERTTALDDLIATVTETVRRTLRLPFVDVVLEPARLVSPSGALALPLVAHGRSEGALVVGRRPGQAAFTGAELRLLEDLARQVAREVRVARLATDLQDSRERLVRAREDERLRVRRDLHDGIGPTLAAAGLQVDALRERWSSDDPRVDELLCKVREEIEQSVRGVRDVVDGLRPPALDDLGLVGVVREHVHALAAAGLEVDLRCPPTLEVGSAAVEVAAYRIVTEALTNVVRHAGATRCWVELGIRDGWLLVEVGDDGTGQAGATDGIGTASMRERATELGGTLEVRPGATGGTTVTARVPIGGGGR</sequence>
<feature type="transmembrane region" description="Helical" evidence="9">
    <location>
        <begin position="241"/>
        <end position="266"/>
    </location>
</feature>